<organism evidence="1 2">
    <name type="scientific">Paramecium sonneborni</name>
    <dbReference type="NCBI Taxonomy" id="65129"/>
    <lineage>
        <taxon>Eukaryota</taxon>
        <taxon>Sar</taxon>
        <taxon>Alveolata</taxon>
        <taxon>Ciliophora</taxon>
        <taxon>Intramacronucleata</taxon>
        <taxon>Oligohymenophorea</taxon>
        <taxon>Peniculida</taxon>
        <taxon>Parameciidae</taxon>
        <taxon>Paramecium</taxon>
    </lineage>
</organism>
<dbReference type="EMBL" id="CAJJDN010000123">
    <property type="protein sequence ID" value="CAD8119973.1"/>
    <property type="molecule type" value="Genomic_DNA"/>
</dbReference>
<sequence>MDSTAFLCVKMEYFKKQQLMMIVHVMFKEVQYFQEPMEITFGWFFQKRFMLKYMDLTGILVEILKFYREINIRILFTIQEWQRQQLIECTIKLNQVWQVMHQRIQLEHHRLINVVISSKKIINQITILAASSEITNQQIEQDNEDGIVTQQSYQILDEQRVTAPRQNYQDQKFQIASFLLRQLRFLDESQRFYDEFGQVCVCKFQPDYIYTDIPRQVEKSEIITTKGIIMRVYEQSYVFISLTQQDLGFFQKSHQDSLARLIIGQLDNSTKEILNYSGSVYDVERDMVVENEFEPGFYLLNVEVDWSQNYNRYLAVSCYVSKSVQFSELQFESGQRKQIIDNIFKSICQMHQIKIKMLNNNTDDKQIIYSKPFHNPFVLNIQNIYTASDTLKNKFFNTFNQINKSVMKIQKDNKKFMIHTLTEIKYVSESFFIYFKGNYEIKSNFEIQN</sequence>
<dbReference type="AlphaFoldDB" id="A0A8S1QX53"/>
<accession>A0A8S1QX53</accession>
<reference evidence="1" key="1">
    <citation type="submission" date="2021-01" db="EMBL/GenBank/DDBJ databases">
        <authorList>
            <consortium name="Genoscope - CEA"/>
            <person name="William W."/>
        </authorList>
    </citation>
    <scope>NUCLEOTIDE SEQUENCE</scope>
</reference>
<keyword evidence="2" id="KW-1185">Reference proteome</keyword>
<protein>
    <submittedName>
        <fullName evidence="1">Uncharacterized protein</fullName>
    </submittedName>
</protein>
<evidence type="ECO:0000313" key="1">
    <source>
        <dbReference type="EMBL" id="CAD8119973.1"/>
    </source>
</evidence>
<proteinExistence type="predicted"/>
<name>A0A8S1QX53_9CILI</name>
<comment type="caution">
    <text evidence="1">The sequence shown here is derived from an EMBL/GenBank/DDBJ whole genome shotgun (WGS) entry which is preliminary data.</text>
</comment>
<evidence type="ECO:0000313" key="2">
    <source>
        <dbReference type="Proteomes" id="UP000692954"/>
    </source>
</evidence>
<dbReference type="Proteomes" id="UP000692954">
    <property type="component" value="Unassembled WGS sequence"/>
</dbReference>
<gene>
    <name evidence="1" type="ORF">PSON_ATCC_30995.1.T1230150</name>
</gene>